<protein>
    <submittedName>
        <fullName evidence="2">Uncharacterized protein</fullName>
    </submittedName>
</protein>
<dbReference type="EMBL" id="MN740444">
    <property type="protein sequence ID" value="QHU26799.1"/>
    <property type="molecule type" value="Genomic_DNA"/>
</dbReference>
<evidence type="ECO:0000256" key="1">
    <source>
        <dbReference type="SAM" id="Phobius"/>
    </source>
</evidence>
<dbReference type="AlphaFoldDB" id="A0A6C0L776"/>
<keyword evidence="1" id="KW-0812">Transmembrane</keyword>
<keyword evidence="1" id="KW-0472">Membrane</keyword>
<evidence type="ECO:0000313" key="2">
    <source>
        <dbReference type="EMBL" id="QHU26799.1"/>
    </source>
</evidence>
<reference evidence="2" key="1">
    <citation type="journal article" date="2020" name="Nature">
        <title>Giant virus diversity and host interactions through global metagenomics.</title>
        <authorList>
            <person name="Schulz F."/>
            <person name="Roux S."/>
            <person name="Paez-Espino D."/>
            <person name="Jungbluth S."/>
            <person name="Walsh D.A."/>
            <person name="Denef V.J."/>
            <person name="McMahon K.D."/>
            <person name="Konstantinidis K.T."/>
            <person name="Eloe-Fadrosh E.A."/>
            <person name="Kyrpides N.C."/>
            <person name="Woyke T."/>
        </authorList>
    </citation>
    <scope>NUCLEOTIDE SEQUENCE</scope>
    <source>
        <strain evidence="2">GVMAG-M-3300027759-42</strain>
    </source>
</reference>
<sequence>METNTDYFTFNVSNPIDEYIKPLNIHSLTISKLEKEPTIIPFTAICILASGIIYLYLQEK</sequence>
<feature type="transmembrane region" description="Helical" evidence="1">
    <location>
        <begin position="39"/>
        <end position="57"/>
    </location>
</feature>
<keyword evidence="1" id="KW-1133">Transmembrane helix</keyword>
<proteinExistence type="predicted"/>
<accession>A0A6C0L776</accession>
<organism evidence="2">
    <name type="scientific">viral metagenome</name>
    <dbReference type="NCBI Taxonomy" id="1070528"/>
    <lineage>
        <taxon>unclassified sequences</taxon>
        <taxon>metagenomes</taxon>
        <taxon>organismal metagenomes</taxon>
    </lineage>
</organism>
<name>A0A6C0L776_9ZZZZ</name>